<feature type="compositionally biased region" description="Basic and acidic residues" evidence="1">
    <location>
        <begin position="175"/>
        <end position="191"/>
    </location>
</feature>
<protein>
    <submittedName>
        <fullName evidence="2">Uncharacterized protein</fullName>
    </submittedName>
</protein>
<feature type="region of interest" description="Disordered" evidence="1">
    <location>
        <begin position="168"/>
        <end position="191"/>
    </location>
</feature>
<sequence length="242" mass="27573">MRKLMEMRSKIPLTVSIANPNQDMIGIPLAKSKRKEIGREEFGEKSCFHLESPPRAPRRGEIGFLDGGAAGKEFYCGGGGVVDYYGRLFGQGEWMIGGGGGGQAEPWGSGHVRRMEERWESHPQYTREIWRDHDNRYTGGGRSCWRVGDPWVKKLNMLIIEEKSESSISDTQVSSEDKQIDKGKDVNEEGKEKKFRKAKLMVLIRKFTATNYLEQQRFVKVGQKIKTMQSSLPEGRLFRQLI</sequence>
<organism evidence="2 3">
    <name type="scientific">Dendrobium chrysotoxum</name>
    <name type="common">Orchid</name>
    <dbReference type="NCBI Taxonomy" id="161865"/>
    <lineage>
        <taxon>Eukaryota</taxon>
        <taxon>Viridiplantae</taxon>
        <taxon>Streptophyta</taxon>
        <taxon>Embryophyta</taxon>
        <taxon>Tracheophyta</taxon>
        <taxon>Spermatophyta</taxon>
        <taxon>Magnoliopsida</taxon>
        <taxon>Liliopsida</taxon>
        <taxon>Asparagales</taxon>
        <taxon>Orchidaceae</taxon>
        <taxon>Epidendroideae</taxon>
        <taxon>Malaxideae</taxon>
        <taxon>Dendrobiinae</taxon>
        <taxon>Dendrobium</taxon>
    </lineage>
</organism>
<keyword evidence="3" id="KW-1185">Reference proteome</keyword>
<evidence type="ECO:0000313" key="2">
    <source>
        <dbReference type="EMBL" id="KAH0463137.1"/>
    </source>
</evidence>
<accession>A0AAV7H2K5</accession>
<proteinExistence type="predicted"/>
<comment type="caution">
    <text evidence="2">The sequence shown here is derived from an EMBL/GenBank/DDBJ whole genome shotgun (WGS) entry which is preliminary data.</text>
</comment>
<dbReference type="Proteomes" id="UP000775213">
    <property type="component" value="Unassembled WGS sequence"/>
</dbReference>
<evidence type="ECO:0000313" key="3">
    <source>
        <dbReference type="Proteomes" id="UP000775213"/>
    </source>
</evidence>
<dbReference type="EMBL" id="JAGFBR010000008">
    <property type="protein sequence ID" value="KAH0463137.1"/>
    <property type="molecule type" value="Genomic_DNA"/>
</dbReference>
<reference evidence="2 3" key="1">
    <citation type="journal article" date="2021" name="Hortic Res">
        <title>Chromosome-scale assembly of the Dendrobium chrysotoxum genome enhances the understanding of orchid evolution.</title>
        <authorList>
            <person name="Zhang Y."/>
            <person name="Zhang G.Q."/>
            <person name="Zhang D."/>
            <person name="Liu X.D."/>
            <person name="Xu X.Y."/>
            <person name="Sun W.H."/>
            <person name="Yu X."/>
            <person name="Zhu X."/>
            <person name="Wang Z.W."/>
            <person name="Zhao X."/>
            <person name="Zhong W.Y."/>
            <person name="Chen H."/>
            <person name="Yin W.L."/>
            <person name="Huang T."/>
            <person name="Niu S.C."/>
            <person name="Liu Z.J."/>
        </authorList>
    </citation>
    <scope>NUCLEOTIDE SEQUENCE [LARGE SCALE GENOMIC DNA]</scope>
    <source>
        <strain evidence="2">Lindl</strain>
    </source>
</reference>
<name>A0AAV7H2K5_DENCH</name>
<gene>
    <name evidence="2" type="ORF">IEQ34_007719</name>
</gene>
<dbReference type="AlphaFoldDB" id="A0AAV7H2K5"/>
<evidence type="ECO:0000256" key="1">
    <source>
        <dbReference type="SAM" id="MobiDB-lite"/>
    </source>
</evidence>